<dbReference type="InterPro" id="IPR021295">
    <property type="entry name" value="DUF2867"/>
</dbReference>
<dbReference type="STRING" id="996342.SAMN05443551_4123"/>
<gene>
    <name evidence="1" type="ORF">SAMN05443551_4123</name>
</gene>
<dbReference type="OrthoDB" id="7058586at2"/>
<evidence type="ECO:0000313" key="1">
    <source>
        <dbReference type="EMBL" id="SHI02928.1"/>
    </source>
</evidence>
<evidence type="ECO:0000313" key="2">
    <source>
        <dbReference type="Proteomes" id="UP000184221"/>
    </source>
</evidence>
<dbReference type="Pfam" id="PF11066">
    <property type="entry name" value="DUF2867"/>
    <property type="match status" value="1"/>
</dbReference>
<dbReference type="EMBL" id="FQXC01000008">
    <property type="protein sequence ID" value="SHI02928.1"/>
    <property type="molecule type" value="Genomic_DNA"/>
</dbReference>
<sequence>MSDGRPDRAADWQDTHAGPVASDYRTARQAFDAGFANMPRWVDGAMSARNAIVRRFGLVTGEEGAGVMTRLPVWRETSDVFETGLVDKHLTFSIETRLSTGHVAATTRIWFNHWAGRLYLGIVMIPHKIIMRHIVRSLA</sequence>
<organism evidence="1 2">
    <name type="scientific">Marivita hallyeonensis</name>
    <dbReference type="NCBI Taxonomy" id="996342"/>
    <lineage>
        <taxon>Bacteria</taxon>
        <taxon>Pseudomonadati</taxon>
        <taxon>Pseudomonadota</taxon>
        <taxon>Alphaproteobacteria</taxon>
        <taxon>Rhodobacterales</taxon>
        <taxon>Roseobacteraceae</taxon>
        <taxon>Marivita</taxon>
    </lineage>
</organism>
<dbReference type="Proteomes" id="UP000184221">
    <property type="component" value="Unassembled WGS sequence"/>
</dbReference>
<reference evidence="1 2" key="1">
    <citation type="submission" date="2016-11" db="EMBL/GenBank/DDBJ databases">
        <authorList>
            <person name="Jaros S."/>
            <person name="Januszkiewicz K."/>
            <person name="Wedrychowicz H."/>
        </authorList>
    </citation>
    <scope>NUCLEOTIDE SEQUENCE [LARGE SCALE GENOMIC DNA]</scope>
    <source>
        <strain evidence="1 2">DSM 29431</strain>
    </source>
</reference>
<dbReference type="AlphaFoldDB" id="A0A1M5XTT1"/>
<name>A0A1M5XTT1_9RHOB</name>
<protein>
    <recommendedName>
        <fullName evidence="3">DUF2867 domain-containing protein</fullName>
    </recommendedName>
</protein>
<keyword evidence="2" id="KW-1185">Reference proteome</keyword>
<evidence type="ECO:0008006" key="3">
    <source>
        <dbReference type="Google" id="ProtNLM"/>
    </source>
</evidence>
<accession>A0A1M5XTT1</accession>
<proteinExistence type="predicted"/>
<dbReference type="RefSeq" id="WP_072779978.1">
    <property type="nucleotide sequence ID" value="NZ_FQXC01000008.1"/>
</dbReference>